<accession>A0ABW0I2H5</accession>
<dbReference type="RefSeq" id="WP_379840396.1">
    <property type="nucleotide sequence ID" value="NZ_JBHSMA010000001.1"/>
</dbReference>
<evidence type="ECO:0000313" key="1">
    <source>
        <dbReference type="EMBL" id="MFC5407711.1"/>
    </source>
</evidence>
<proteinExistence type="predicted"/>
<protein>
    <recommendedName>
        <fullName evidence="3">Lipoprotein</fullName>
    </recommendedName>
</protein>
<comment type="caution">
    <text evidence="1">The sequence shown here is derived from an EMBL/GenBank/DDBJ whole genome shotgun (WGS) entry which is preliminary data.</text>
</comment>
<keyword evidence="2" id="KW-1185">Reference proteome</keyword>
<reference evidence="2" key="1">
    <citation type="journal article" date="2019" name="Int. J. Syst. Evol. Microbiol.">
        <title>The Global Catalogue of Microorganisms (GCM) 10K type strain sequencing project: providing services to taxonomists for standard genome sequencing and annotation.</title>
        <authorList>
            <consortium name="The Broad Institute Genomics Platform"/>
            <consortium name="The Broad Institute Genome Sequencing Center for Infectious Disease"/>
            <person name="Wu L."/>
            <person name="Ma J."/>
        </authorList>
    </citation>
    <scope>NUCLEOTIDE SEQUENCE [LARGE SCALE GENOMIC DNA]</scope>
    <source>
        <strain evidence="2">CCUG 55250</strain>
    </source>
</reference>
<name>A0ABW0I2H5_9BACT</name>
<evidence type="ECO:0000313" key="2">
    <source>
        <dbReference type="Proteomes" id="UP001596106"/>
    </source>
</evidence>
<gene>
    <name evidence="1" type="ORF">ACFPMF_00200</name>
</gene>
<sequence length="206" mass="23231">MKGFFYSLVFALVCTGCVRQPSLPKDSQHNVTSMLNDSVWYGTGQVLRLKERTERIEDVRQFNLLVYTDIDYPGMGVGPNPNTSNGCLDPECTKTQALMIFNIPLKKGRFKISNLNKRRKLNNEYANLSYIGNSGGLVKRYIDQGLKPSWVSVTKVDKAAGIVEGRFAISFNEDMSVYGRLRNGMPETARFTSGLFRIKITDVIIR</sequence>
<dbReference type="Proteomes" id="UP001596106">
    <property type="component" value="Unassembled WGS sequence"/>
</dbReference>
<organism evidence="1 2">
    <name type="scientific">Larkinella bovis</name>
    <dbReference type="NCBI Taxonomy" id="683041"/>
    <lineage>
        <taxon>Bacteria</taxon>
        <taxon>Pseudomonadati</taxon>
        <taxon>Bacteroidota</taxon>
        <taxon>Cytophagia</taxon>
        <taxon>Cytophagales</taxon>
        <taxon>Spirosomataceae</taxon>
        <taxon>Larkinella</taxon>
    </lineage>
</organism>
<dbReference type="EMBL" id="JBHSMA010000001">
    <property type="protein sequence ID" value="MFC5407711.1"/>
    <property type="molecule type" value="Genomic_DNA"/>
</dbReference>
<evidence type="ECO:0008006" key="3">
    <source>
        <dbReference type="Google" id="ProtNLM"/>
    </source>
</evidence>